<protein>
    <recommendedName>
        <fullName evidence="4">Lipoprotein</fullName>
    </recommendedName>
</protein>
<dbReference type="RefSeq" id="WP_092879310.1">
    <property type="nucleotide sequence ID" value="NZ_FOVC01000012.1"/>
</dbReference>
<dbReference type="STRING" id="1367852.SAMN05216516_11224"/>
<dbReference type="EMBL" id="FOVC01000012">
    <property type="protein sequence ID" value="SFN62263.1"/>
    <property type="molecule type" value="Genomic_DNA"/>
</dbReference>
<proteinExistence type="predicted"/>
<feature type="chain" id="PRO_5017259119" description="Lipoprotein" evidence="1">
    <location>
        <begin position="19"/>
        <end position="416"/>
    </location>
</feature>
<dbReference type="PROSITE" id="PS51257">
    <property type="entry name" value="PROKAR_LIPOPROTEIN"/>
    <property type="match status" value="1"/>
</dbReference>
<dbReference type="Proteomes" id="UP000242222">
    <property type="component" value="Unassembled WGS sequence"/>
</dbReference>
<reference evidence="3" key="1">
    <citation type="submission" date="2016-10" db="EMBL/GenBank/DDBJ databases">
        <authorList>
            <person name="Varghese N."/>
            <person name="Submissions S."/>
        </authorList>
    </citation>
    <scope>NUCLEOTIDE SEQUENCE [LARGE SCALE GENOMIC DNA]</scope>
    <source>
        <strain evidence="3">N6PO6</strain>
    </source>
</reference>
<evidence type="ECO:0000313" key="2">
    <source>
        <dbReference type="EMBL" id="SFN62263.1"/>
    </source>
</evidence>
<feature type="signal peptide" evidence="1">
    <location>
        <begin position="1"/>
        <end position="18"/>
    </location>
</feature>
<name>A0A1I5AIL6_9GAMM</name>
<evidence type="ECO:0000256" key="1">
    <source>
        <dbReference type="SAM" id="SignalP"/>
    </source>
</evidence>
<dbReference type="AlphaFoldDB" id="A0A1I5AIL6"/>
<accession>A0A1I5AIL6</accession>
<organism evidence="2 3">
    <name type="scientific">Izhakiella capsodis</name>
    <dbReference type="NCBI Taxonomy" id="1367852"/>
    <lineage>
        <taxon>Bacteria</taxon>
        <taxon>Pseudomonadati</taxon>
        <taxon>Pseudomonadota</taxon>
        <taxon>Gammaproteobacteria</taxon>
        <taxon>Enterobacterales</taxon>
        <taxon>Erwiniaceae</taxon>
        <taxon>Izhakiella</taxon>
    </lineage>
</organism>
<evidence type="ECO:0000313" key="3">
    <source>
        <dbReference type="Proteomes" id="UP000242222"/>
    </source>
</evidence>
<keyword evidence="3" id="KW-1185">Reference proteome</keyword>
<evidence type="ECO:0008006" key="4">
    <source>
        <dbReference type="Google" id="ProtNLM"/>
    </source>
</evidence>
<keyword evidence="1" id="KW-0732">Signal</keyword>
<gene>
    <name evidence="2" type="ORF">SAMN05216516_11224</name>
</gene>
<dbReference type="OrthoDB" id="6638466at2"/>
<sequence length="416" mass="46856">MKKNSLSLTVLAAALVLAGCDGKTQSIDVISCDNPQIKIKATENIAKSVWDSLTDKQKSFFKNYDDFVKQNHITLSFKHERKADSAIPGEYDGPDNKFCVFSYKALPVLNEGKGIDDEFTAKLSKADDGSAFIIAYPKEMKFAKSVDVEPTKEQSTFDEFVNGEQRREYVQQQSELSDKAKTYRTVPLSDYHYVSSEQLKLAYVANNPQLSDDEKMTLLSDMYRNSADQFTKNDLVKSDLPRLLAQAEKHQTVRYIKYIVSDTASKPAGIPVDAVYLNEHPSEVDGSFYLPEKYDFTHKTFSVEKGMGCEASGHLRYSGFNITSFSNAYAVIVPKENVLLDCKASPTDEAQAREWSKIFTGGNTSFYQIIYVAIDDWKPYRENGMVRNNVRSFLTHVDFHYIGINGTSDLISGQIN</sequence>